<evidence type="ECO:0000313" key="1">
    <source>
        <dbReference type="EMBL" id="KAL3517984.1"/>
    </source>
</evidence>
<proteinExistence type="predicted"/>
<sequence>MEQALKAKVSLTENIEKQANNEVDEDEGEVVDLAKAEEGDIAKTITTREKEAFNQVEVVEEQEGEEKGESTLLLSLKEGEKNDKSLWYLDNGVTRVCGT</sequence>
<gene>
    <name evidence="1" type="ORF">ACH5RR_020573</name>
</gene>
<organism evidence="1 2">
    <name type="scientific">Cinchona calisaya</name>
    <dbReference type="NCBI Taxonomy" id="153742"/>
    <lineage>
        <taxon>Eukaryota</taxon>
        <taxon>Viridiplantae</taxon>
        <taxon>Streptophyta</taxon>
        <taxon>Embryophyta</taxon>
        <taxon>Tracheophyta</taxon>
        <taxon>Spermatophyta</taxon>
        <taxon>Magnoliopsida</taxon>
        <taxon>eudicotyledons</taxon>
        <taxon>Gunneridae</taxon>
        <taxon>Pentapetalae</taxon>
        <taxon>asterids</taxon>
        <taxon>lamiids</taxon>
        <taxon>Gentianales</taxon>
        <taxon>Rubiaceae</taxon>
        <taxon>Cinchonoideae</taxon>
        <taxon>Cinchoneae</taxon>
        <taxon>Cinchona</taxon>
    </lineage>
</organism>
<dbReference type="AlphaFoldDB" id="A0ABD2ZFU8"/>
<reference evidence="1 2" key="1">
    <citation type="submission" date="2024-11" db="EMBL/GenBank/DDBJ databases">
        <title>A near-complete genome assembly of Cinchona calisaya.</title>
        <authorList>
            <person name="Lian D.C."/>
            <person name="Zhao X.W."/>
            <person name="Wei L."/>
        </authorList>
    </citation>
    <scope>NUCLEOTIDE SEQUENCE [LARGE SCALE GENOMIC DNA]</scope>
    <source>
        <tissue evidence="1">Nenye</tissue>
    </source>
</reference>
<evidence type="ECO:0000313" key="2">
    <source>
        <dbReference type="Proteomes" id="UP001630127"/>
    </source>
</evidence>
<comment type="caution">
    <text evidence="1">The sequence shown here is derived from an EMBL/GenBank/DDBJ whole genome shotgun (WGS) entry which is preliminary data.</text>
</comment>
<dbReference type="Proteomes" id="UP001630127">
    <property type="component" value="Unassembled WGS sequence"/>
</dbReference>
<keyword evidence="2" id="KW-1185">Reference proteome</keyword>
<accession>A0ABD2ZFU8</accession>
<name>A0ABD2ZFU8_9GENT</name>
<protein>
    <submittedName>
        <fullName evidence="1">Uncharacterized protein</fullName>
    </submittedName>
</protein>
<dbReference type="EMBL" id="JBJUIK010000009">
    <property type="protein sequence ID" value="KAL3517984.1"/>
    <property type="molecule type" value="Genomic_DNA"/>
</dbReference>